<evidence type="ECO:0000313" key="2">
    <source>
        <dbReference type="Proteomes" id="UP000499080"/>
    </source>
</evidence>
<sequence>MDIETGWIFSLPFHISPILTGFFMTRPSRWRDEYPNLLDIQHSAQHRSNSGRISIARQSRWSDEYPDQMDIQPSAPILTGFLWPGSPDGAMNIQTGWKSNLQLTPLKFCPGFRIDDRSWPGAMVWNGR</sequence>
<gene>
    <name evidence="1" type="ORF">AVEN_272623_1</name>
</gene>
<reference evidence="1 2" key="1">
    <citation type="journal article" date="2019" name="Sci. Rep.">
        <title>Orb-weaving spider Araneus ventricosus genome elucidates the spidroin gene catalogue.</title>
        <authorList>
            <person name="Kono N."/>
            <person name="Nakamura H."/>
            <person name="Ohtoshi R."/>
            <person name="Moran D.A.P."/>
            <person name="Shinohara A."/>
            <person name="Yoshida Y."/>
            <person name="Fujiwara M."/>
            <person name="Mori M."/>
            <person name="Tomita M."/>
            <person name="Arakawa K."/>
        </authorList>
    </citation>
    <scope>NUCLEOTIDE SEQUENCE [LARGE SCALE GENOMIC DNA]</scope>
</reference>
<protein>
    <submittedName>
        <fullName evidence="1">Uncharacterized protein</fullName>
    </submittedName>
</protein>
<accession>A0A4Y2J436</accession>
<dbReference type="Proteomes" id="UP000499080">
    <property type="component" value="Unassembled WGS sequence"/>
</dbReference>
<proteinExistence type="predicted"/>
<organism evidence="1 2">
    <name type="scientific">Araneus ventricosus</name>
    <name type="common">Orbweaver spider</name>
    <name type="synonym">Epeira ventricosa</name>
    <dbReference type="NCBI Taxonomy" id="182803"/>
    <lineage>
        <taxon>Eukaryota</taxon>
        <taxon>Metazoa</taxon>
        <taxon>Ecdysozoa</taxon>
        <taxon>Arthropoda</taxon>
        <taxon>Chelicerata</taxon>
        <taxon>Arachnida</taxon>
        <taxon>Araneae</taxon>
        <taxon>Araneomorphae</taxon>
        <taxon>Entelegynae</taxon>
        <taxon>Araneoidea</taxon>
        <taxon>Araneidae</taxon>
        <taxon>Araneus</taxon>
    </lineage>
</organism>
<evidence type="ECO:0000313" key="1">
    <source>
        <dbReference type="EMBL" id="GBM84665.1"/>
    </source>
</evidence>
<keyword evidence="2" id="KW-1185">Reference proteome</keyword>
<name>A0A4Y2J436_ARAVE</name>
<dbReference type="AlphaFoldDB" id="A0A4Y2J436"/>
<dbReference type="EMBL" id="BGPR01003176">
    <property type="protein sequence ID" value="GBM84665.1"/>
    <property type="molecule type" value="Genomic_DNA"/>
</dbReference>
<comment type="caution">
    <text evidence="1">The sequence shown here is derived from an EMBL/GenBank/DDBJ whole genome shotgun (WGS) entry which is preliminary data.</text>
</comment>